<dbReference type="InterPro" id="IPR023214">
    <property type="entry name" value="HAD_sf"/>
</dbReference>
<dbReference type="Gene3D" id="3.40.50.1000">
    <property type="entry name" value="HAD superfamily/HAD-like"/>
    <property type="match status" value="1"/>
</dbReference>
<dbReference type="FunFam" id="3.40.50.1000:FF:000173">
    <property type="entry name" value="Membrane-associated phosphatidylinositol transfer protein 2"/>
    <property type="match status" value="1"/>
</dbReference>
<organism evidence="2">
    <name type="scientific">Lygus hesperus</name>
    <name type="common">Western plant bug</name>
    <dbReference type="NCBI Taxonomy" id="30085"/>
    <lineage>
        <taxon>Eukaryota</taxon>
        <taxon>Metazoa</taxon>
        <taxon>Ecdysozoa</taxon>
        <taxon>Arthropoda</taxon>
        <taxon>Hexapoda</taxon>
        <taxon>Insecta</taxon>
        <taxon>Pterygota</taxon>
        <taxon>Neoptera</taxon>
        <taxon>Paraneoptera</taxon>
        <taxon>Hemiptera</taxon>
        <taxon>Heteroptera</taxon>
        <taxon>Panheteroptera</taxon>
        <taxon>Cimicomorpha</taxon>
        <taxon>Miridae</taxon>
        <taxon>Mirini</taxon>
        <taxon>Lygus</taxon>
    </lineage>
</organism>
<evidence type="ECO:0000259" key="1">
    <source>
        <dbReference type="SMART" id="SM00775"/>
    </source>
</evidence>
<dbReference type="InterPro" id="IPR031315">
    <property type="entry name" value="LNS2/PITP"/>
</dbReference>
<proteinExistence type="predicted"/>
<accession>A0A0K8T8B3</accession>
<dbReference type="GO" id="GO:0005737">
    <property type="term" value="C:cytoplasm"/>
    <property type="evidence" value="ECO:0007669"/>
    <property type="project" value="TreeGrafter"/>
</dbReference>
<feature type="non-terminal residue" evidence="2">
    <location>
        <position position="1"/>
    </location>
</feature>
<dbReference type="EMBL" id="GBRD01004047">
    <property type="protein sequence ID" value="JAG61774.1"/>
    <property type="molecule type" value="Transcribed_RNA"/>
</dbReference>
<dbReference type="PANTHER" id="PTHR10658">
    <property type="entry name" value="PHOSPHATIDYLINOSITOL TRANSFER PROTEIN"/>
    <property type="match status" value="1"/>
</dbReference>
<sequence length="225" mass="24473">LSYGLYPVKMVVRGDHTSVDFSLAVVPPRTECVVFSIDGSFTASVSVTGRDPKVRAGAVDVVRHWQELGYLIVYITGRPDMQQQRVLAWLAQHNFPHGLVSFADGLSTDPLGHKAVYIKSLMQDHGVLIHAAYGSSKDISVYSSIGLRPNQIFIVGKVSKKHHQQSTVLMEGYAAHLASLMSHGGSRPAQGNARMVLVPRSGFGHSASIRRRRCGSGLVAKRTDV</sequence>
<name>A0A0K8T8B3_LYGHE</name>
<dbReference type="InterPro" id="IPR001666">
    <property type="entry name" value="PI_transfer"/>
</dbReference>
<evidence type="ECO:0000313" key="2">
    <source>
        <dbReference type="EMBL" id="JAG61774.1"/>
    </source>
</evidence>
<dbReference type="SMART" id="SM00775">
    <property type="entry name" value="LNS2"/>
    <property type="match status" value="1"/>
</dbReference>
<dbReference type="Pfam" id="PF24694">
    <property type="entry name" value="LNS2_PITM1-3"/>
    <property type="match status" value="1"/>
</dbReference>
<dbReference type="Pfam" id="PF24695">
    <property type="entry name" value="PITM1-3"/>
    <property type="match status" value="1"/>
</dbReference>
<dbReference type="GO" id="GO:0035091">
    <property type="term" value="F:phosphatidylinositol binding"/>
    <property type="evidence" value="ECO:0007669"/>
    <property type="project" value="TreeGrafter"/>
</dbReference>
<dbReference type="AlphaFoldDB" id="A0A0K8T8B3"/>
<dbReference type="PANTHER" id="PTHR10658:SF81">
    <property type="entry name" value="PROTEIN RETINAL DEGENERATION B"/>
    <property type="match status" value="1"/>
</dbReference>
<reference evidence="2" key="1">
    <citation type="submission" date="2014-09" db="EMBL/GenBank/DDBJ databases">
        <authorList>
            <person name="Magalhaes I.L.F."/>
            <person name="Oliveira U."/>
            <person name="Santos F.R."/>
            <person name="Vidigal T.H.D.A."/>
            <person name="Brescovit A.D."/>
            <person name="Santos A.J."/>
        </authorList>
    </citation>
    <scope>NUCLEOTIDE SEQUENCE</scope>
</reference>
<dbReference type="GO" id="GO:0008525">
    <property type="term" value="F:phosphatidylcholine transporter activity"/>
    <property type="evidence" value="ECO:0007669"/>
    <property type="project" value="TreeGrafter"/>
</dbReference>
<feature type="domain" description="LNS2/PITP" evidence="1">
    <location>
        <begin position="33"/>
        <end position="164"/>
    </location>
</feature>
<dbReference type="GO" id="GO:0031210">
    <property type="term" value="F:phosphatidylcholine binding"/>
    <property type="evidence" value="ECO:0007669"/>
    <property type="project" value="TreeGrafter"/>
</dbReference>
<protein>
    <recommendedName>
        <fullName evidence="1">LNS2/PITP domain-containing protein</fullName>
    </recommendedName>
</protein>
<dbReference type="InterPro" id="IPR036412">
    <property type="entry name" value="HAD-like_sf"/>
</dbReference>
<dbReference type="GO" id="GO:0008526">
    <property type="term" value="F:phosphatidylinositol transfer activity"/>
    <property type="evidence" value="ECO:0007669"/>
    <property type="project" value="TreeGrafter"/>
</dbReference>
<dbReference type="SUPFAM" id="SSF56784">
    <property type="entry name" value="HAD-like"/>
    <property type="match status" value="1"/>
</dbReference>